<gene>
    <name evidence="1" type="ORF">CEXT_182081</name>
</gene>
<sequence>MRRIQEDEPNSTHLQMPSEVSNVFMHQNPQNCESINPEYPTNIPVSVTEQSILSGSRQTFGQRNAMMHQEAQSPNAFSQMKCSLISSTNELPPHFSSAYHNFSESGYILTIETTQYPQTSLEMPVLANQNANYNPMSRNCQNSSIQQTQQLAPFPSLTCDFTLDRPSFYMGTLCANKEESTLNRIPSPNILQATFHYLLLRRIPSRVKNIV</sequence>
<evidence type="ECO:0000313" key="1">
    <source>
        <dbReference type="EMBL" id="GIZ01567.1"/>
    </source>
</evidence>
<reference evidence="1 2" key="1">
    <citation type="submission" date="2021-06" db="EMBL/GenBank/DDBJ databases">
        <title>Caerostris extrusa draft genome.</title>
        <authorList>
            <person name="Kono N."/>
            <person name="Arakawa K."/>
        </authorList>
    </citation>
    <scope>NUCLEOTIDE SEQUENCE [LARGE SCALE GENOMIC DNA]</scope>
</reference>
<dbReference type="Proteomes" id="UP001054945">
    <property type="component" value="Unassembled WGS sequence"/>
</dbReference>
<keyword evidence="2" id="KW-1185">Reference proteome</keyword>
<evidence type="ECO:0000313" key="2">
    <source>
        <dbReference type="Proteomes" id="UP001054945"/>
    </source>
</evidence>
<proteinExistence type="predicted"/>
<comment type="caution">
    <text evidence="1">The sequence shown here is derived from an EMBL/GenBank/DDBJ whole genome shotgun (WGS) entry which is preliminary data.</text>
</comment>
<organism evidence="1 2">
    <name type="scientific">Caerostris extrusa</name>
    <name type="common">Bark spider</name>
    <name type="synonym">Caerostris bankana</name>
    <dbReference type="NCBI Taxonomy" id="172846"/>
    <lineage>
        <taxon>Eukaryota</taxon>
        <taxon>Metazoa</taxon>
        <taxon>Ecdysozoa</taxon>
        <taxon>Arthropoda</taxon>
        <taxon>Chelicerata</taxon>
        <taxon>Arachnida</taxon>
        <taxon>Araneae</taxon>
        <taxon>Araneomorphae</taxon>
        <taxon>Entelegynae</taxon>
        <taxon>Araneoidea</taxon>
        <taxon>Araneidae</taxon>
        <taxon>Caerostris</taxon>
    </lineage>
</organism>
<dbReference type="EMBL" id="BPLR01001318">
    <property type="protein sequence ID" value="GIZ01567.1"/>
    <property type="molecule type" value="Genomic_DNA"/>
</dbReference>
<accession>A0AAV4Y5Y8</accession>
<protein>
    <submittedName>
        <fullName evidence="1">Uncharacterized protein</fullName>
    </submittedName>
</protein>
<name>A0AAV4Y5Y8_CAEEX</name>
<dbReference type="AlphaFoldDB" id="A0AAV4Y5Y8"/>